<dbReference type="HAMAP" id="MF_00818">
    <property type="entry name" value="QueF_type1"/>
    <property type="match status" value="1"/>
</dbReference>
<comment type="pathway">
    <text evidence="5">tRNA modification; tRNA-queuosine biosynthesis.</text>
</comment>
<comment type="caution">
    <text evidence="6">The sequence shown here is derived from an EMBL/GenBank/DDBJ whole genome shotgun (WGS) entry which is preliminary data.</text>
</comment>
<gene>
    <name evidence="5" type="primary">queF</name>
    <name evidence="6" type="ORF">C0186_06185</name>
</gene>
<dbReference type="EMBL" id="PNIO01000055">
    <property type="protein sequence ID" value="PMP69678.1"/>
    <property type="molecule type" value="Genomic_DNA"/>
</dbReference>
<evidence type="ECO:0000256" key="5">
    <source>
        <dbReference type="HAMAP-Rule" id="MF_00818"/>
    </source>
</evidence>
<keyword evidence="3 5" id="KW-0521">NADP</keyword>
<name>A0A2J6WH20_9BACT</name>
<dbReference type="InterPro" id="IPR050084">
    <property type="entry name" value="NADPH_dep_7-cyano-7-deazaG_red"/>
</dbReference>
<comment type="catalytic activity">
    <reaction evidence="5">
        <text>7-aminomethyl-7-carbaguanine + 2 NADP(+) = 7-cyano-7-carbaguanine + 2 NADPH + 3 H(+)</text>
        <dbReference type="Rhea" id="RHEA:13409"/>
        <dbReference type="ChEBI" id="CHEBI:15378"/>
        <dbReference type="ChEBI" id="CHEBI:45075"/>
        <dbReference type="ChEBI" id="CHEBI:57783"/>
        <dbReference type="ChEBI" id="CHEBI:58349"/>
        <dbReference type="ChEBI" id="CHEBI:58703"/>
        <dbReference type="EC" id="1.7.1.13"/>
    </reaction>
</comment>
<sequence>MLYGEKAIKEAKLEAWDNPYPERDYRIEISFPEFTCLCPRSGYPDFATIRISYIPDKKIVELKSLKLYLNSYRDKYISHEAVTNKIYEDLYNLLQPRALEVIGDFNPRGNVKTVIKVSSESK</sequence>
<evidence type="ECO:0000256" key="3">
    <source>
        <dbReference type="ARBA" id="ARBA00022857"/>
    </source>
</evidence>
<dbReference type="Pfam" id="PF14489">
    <property type="entry name" value="QueF"/>
    <property type="match status" value="1"/>
</dbReference>
<proteinExistence type="inferred from homology"/>
<dbReference type="Gene3D" id="3.30.1130.10">
    <property type="match status" value="1"/>
</dbReference>
<dbReference type="SUPFAM" id="SSF55620">
    <property type="entry name" value="Tetrahydrobiopterin biosynthesis enzymes-like"/>
    <property type="match status" value="1"/>
</dbReference>
<organism evidence="6 7">
    <name type="scientific">Thermodesulfovibrio aggregans</name>
    <dbReference type="NCBI Taxonomy" id="86166"/>
    <lineage>
        <taxon>Bacteria</taxon>
        <taxon>Pseudomonadati</taxon>
        <taxon>Nitrospirota</taxon>
        <taxon>Thermodesulfovibrionia</taxon>
        <taxon>Thermodesulfovibrionales</taxon>
        <taxon>Thermodesulfovibrionaceae</taxon>
        <taxon>Thermodesulfovibrio</taxon>
    </lineage>
</organism>
<dbReference type="PANTHER" id="PTHR34354:SF1">
    <property type="entry name" value="NADPH-DEPENDENT 7-CYANO-7-DEAZAGUANINE REDUCTASE"/>
    <property type="match status" value="1"/>
</dbReference>
<dbReference type="InterPro" id="IPR043133">
    <property type="entry name" value="GTP-CH-I_C/QueF"/>
</dbReference>
<protein>
    <recommendedName>
        <fullName evidence="5">NADPH-dependent 7-cyano-7-deazaguanine reductase</fullName>
        <ecNumber evidence="5">1.7.1.13</ecNumber>
    </recommendedName>
    <alternativeName>
        <fullName evidence="5">7-cyano-7-carbaguanine reductase</fullName>
    </alternativeName>
    <alternativeName>
        <fullName evidence="5">NADPH-dependent nitrile oxidoreductase</fullName>
    </alternativeName>
    <alternativeName>
        <fullName evidence="5">PreQ(0) reductase</fullName>
    </alternativeName>
</protein>
<dbReference type="Proteomes" id="UP000242288">
    <property type="component" value="Unassembled WGS sequence"/>
</dbReference>
<dbReference type="InterPro" id="IPR029500">
    <property type="entry name" value="QueF"/>
</dbReference>
<evidence type="ECO:0000313" key="6">
    <source>
        <dbReference type="EMBL" id="PMP69678.1"/>
    </source>
</evidence>
<dbReference type="AlphaFoldDB" id="A0A2J6WH20"/>
<evidence type="ECO:0000313" key="7">
    <source>
        <dbReference type="Proteomes" id="UP000242288"/>
    </source>
</evidence>
<evidence type="ECO:0000256" key="4">
    <source>
        <dbReference type="ARBA" id="ARBA00023002"/>
    </source>
</evidence>
<feature type="binding site" evidence="5">
    <location>
        <begin position="79"/>
        <end position="80"/>
    </location>
    <ligand>
        <name>substrate</name>
    </ligand>
</feature>
<feature type="binding site" evidence="5">
    <location>
        <begin position="60"/>
        <end position="62"/>
    </location>
    <ligand>
        <name>substrate</name>
    </ligand>
</feature>
<dbReference type="GO" id="GO:0005737">
    <property type="term" value="C:cytoplasm"/>
    <property type="evidence" value="ECO:0007669"/>
    <property type="project" value="UniProtKB-SubCell"/>
</dbReference>
<evidence type="ECO:0000256" key="2">
    <source>
        <dbReference type="ARBA" id="ARBA00022785"/>
    </source>
</evidence>
<comment type="similarity">
    <text evidence="5">Belongs to the GTP cyclohydrolase I family. QueF type 1 subfamily.</text>
</comment>
<dbReference type="InterPro" id="IPR016856">
    <property type="entry name" value="QueF_type1"/>
</dbReference>
<comment type="subcellular location">
    <subcellularLocation>
        <location evidence="5">Cytoplasm</location>
    </subcellularLocation>
</comment>
<dbReference type="EC" id="1.7.1.13" evidence="5"/>
<comment type="function">
    <text evidence="5">Catalyzes the NADPH-dependent reduction of 7-cyano-7-deazaguanine (preQ0) to 7-aminomethyl-7-deazaguanine (preQ1).</text>
</comment>
<dbReference type="PIRSF" id="PIRSF027377">
    <property type="entry name" value="Nitrile_oxidored_QueF"/>
    <property type="match status" value="1"/>
</dbReference>
<dbReference type="NCBIfam" id="TIGR03139">
    <property type="entry name" value="QueF-II"/>
    <property type="match status" value="1"/>
</dbReference>
<keyword evidence="4 5" id="KW-0560">Oxidoreductase</keyword>
<feature type="active site" description="Proton donor" evidence="5">
    <location>
        <position position="45"/>
    </location>
</feature>
<dbReference type="PANTHER" id="PTHR34354">
    <property type="entry name" value="NADPH-DEPENDENT 7-CYANO-7-DEAZAGUANINE REDUCTASE"/>
    <property type="match status" value="1"/>
</dbReference>
<reference evidence="6 7" key="1">
    <citation type="submission" date="2018-01" db="EMBL/GenBank/DDBJ databases">
        <title>Metagenomic assembled genomes from two thermal pools in the Uzon Caldera, Kamchatka, Russia.</title>
        <authorList>
            <person name="Wilkins L."/>
            <person name="Ettinger C."/>
        </authorList>
    </citation>
    <scope>NUCLEOTIDE SEQUENCE [LARGE SCALE GENOMIC DNA]</scope>
    <source>
        <strain evidence="6">ZAV-04</strain>
    </source>
</reference>
<keyword evidence="1 5" id="KW-0963">Cytoplasm</keyword>
<evidence type="ECO:0000256" key="1">
    <source>
        <dbReference type="ARBA" id="ARBA00022490"/>
    </source>
</evidence>
<keyword evidence="2 5" id="KW-0671">Queuosine biosynthesis</keyword>
<feature type="active site" description="Thioimide intermediate" evidence="5">
    <location>
        <position position="38"/>
    </location>
</feature>
<accession>A0A2J6WH20</accession>
<dbReference type="GO" id="GO:0033739">
    <property type="term" value="F:preQ1 synthase activity"/>
    <property type="evidence" value="ECO:0007669"/>
    <property type="project" value="UniProtKB-UniRule"/>
</dbReference>
<dbReference type="UniPathway" id="UPA00392"/>
<dbReference type="GO" id="GO:0008616">
    <property type="term" value="P:tRNA queuosine(34) biosynthetic process"/>
    <property type="evidence" value="ECO:0007669"/>
    <property type="project" value="UniProtKB-UniRule"/>
</dbReference>